<gene>
    <name evidence="1" type="ORF">J2Z43_000356</name>
</gene>
<dbReference type="SUPFAM" id="SSF48295">
    <property type="entry name" value="TrpR-like"/>
    <property type="match status" value="1"/>
</dbReference>
<dbReference type="InterPro" id="IPR010921">
    <property type="entry name" value="Trp_repressor/repl_initiator"/>
</dbReference>
<name>A0ABS4E7N9_9FIRM</name>
<dbReference type="Proteomes" id="UP000767291">
    <property type="component" value="Unassembled WGS sequence"/>
</dbReference>
<dbReference type="RefSeq" id="WP_209455566.1">
    <property type="nucleotide sequence ID" value="NZ_BAAACS010000017.1"/>
</dbReference>
<sequence length="107" mass="13357">MFKFGITTLEERIEIVKFCILNDFDYLKTIEKYKISYTNLCEWMMRYERRGADGLVYRFGERSEKSIRLEIRRLRIEQWHIICENHRLKEEIYHLKEIKYSKVINRK</sequence>
<proteinExistence type="predicted"/>
<reference evidence="1 2" key="1">
    <citation type="submission" date="2021-03" db="EMBL/GenBank/DDBJ databases">
        <title>Genomic Encyclopedia of Type Strains, Phase IV (KMG-IV): sequencing the most valuable type-strain genomes for metagenomic binning, comparative biology and taxonomic classification.</title>
        <authorList>
            <person name="Goeker M."/>
        </authorList>
    </citation>
    <scope>NUCLEOTIDE SEQUENCE [LARGE SCALE GENOMIC DNA]</scope>
    <source>
        <strain evidence="1 2">DSM 1289</strain>
    </source>
</reference>
<comment type="caution">
    <text evidence="1">The sequence shown here is derived from an EMBL/GenBank/DDBJ whole genome shotgun (WGS) entry which is preliminary data.</text>
</comment>
<evidence type="ECO:0000313" key="2">
    <source>
        <dbReference type="Proteomes" id="UP000767291"/>
    </source>
</evidence>
<organism evidence="1 2">
    <name type="scientific">Metaclostridioides mangenotii</name>
    <dbReference type="NCBI Taxonomy" id="1540"/>
    <lineage>
        <taxon>Bacteria</taxon>
        <taxon>Bacillati</taxon>
        <taxon>Bacillota</taxon>
        <taxon>Clostridia</taxon>
        <taxon>Peptostreptococcales</taxon>
        <taxon>Peptostreptococcaceae</taxon>
        <taxon>Metaclostridioides</taxon>
    </lineage>
</organism>
<protein>
    <recommendedName>
        <fullName evidence="3">Transposase</fullName>
    </recommendedName>
</protein>
<keyword evidence="2" id="KW-1185">Reference proteome</keyword>
<evidence type="ECO:0000313" key="1">
    <source>
        <dbReference type="EMBL" id="MBP1853966.1"/>
    </source>
</evidence>
<dbReference type="EMBL" id="JAGGJX010000001">
    <property type="protein sequence ID" value="MBP1853966.1"/>
    <property type="molecule type" value="Genomic_DNA"/>
</dbReference>
<evidence type="ECO:0008006" key="3">
    <source>
        <dbReference type="Google" id="ProtNLM"/>
    </source>
</evidence>
<accession>A0ABS4E7N9</accession>